<reference evidence="2 3" key="1">
    <citation type="journal article" date="2019" name="Sci. Rep.">
        <title>Orb-weaving spider Araneus ventricosus genome elucidates the spidroin gene catalogue.</title>
        <authorList>
            <person name="Kono N."/>
            <person name="Nakamura H."/>
            <person name="Ohtoshi R."/>
            <person name="Moran D.A.P."/>
            <person name="Shinohara A."/>
            <person name="Yoshida Y."/>
            <person name="Fujiwara M."/>
            <person name="Mori M."/>
            <person name="Tomita M."/>
            <person name="Arakawa K."/>
        </authorList>
    </citation>
    <scope>NUCLEOTIDE SEQUENCE [LARGE SCALE GENOMIC DNA]</scope>
</reference>
<name>A0A4Y2IEL5_ARAVE</name>
<dbReference type="EMBL" id="BGPR01002604">
    <property type="protein sequence ID" value="GBM76173.1"/>
    <property type="molecule type" value="Genomic_DNA"/>
</dbReference>
<evidence type="ECO:0000256" key="1">
    <source>
        <dbReference type="SAM" id="SignalP"/>
    </source>
</evidence>
<feature type="chain" id="PRO_5021269081" description="Secreted protein" evidence="1">
    <location>
        <begin position="18"/>
        <end position="116"/>
    </location>
</feature>
<accession>A0A4Y2IEL5</accession>
<dbReference type="AlphaFoldDB" id="A0A4Y2IEL5"/>
<sequence length="116" mass="12334">MFLAFIAASLLTSSVSPPPNPQSPSCTSGYAYHRLGVSPGCFFWMSKVLQPTSSSTSGVRVLPQVGEPWSRLLFRMSKVLQPTSPIVNPSEVRVPQAGGALVQAAVSDEQQSVEAN</sequence>
<dbReference type="Proteomes" id="UP000499080">
    <property type="component" value="Unassembled WGS sequence"/>
</dbReference>
<keyword evidence="1" id="KW-0732">Signal</keyword>
<comment type="caution">
    <text evidence="2">The sequence shown here is derived from an EMBL/GenBank/DDBJ whole genome shotgun (WGS) entry which is preliminary data.</text>
</comment>
<keyword evidence="3" id="KW-1185">Reference proteome</keyword>
<evidence type="ECO:0000313" key="2">
    <source>
        <dbReference type="EMBL" id="GBM76173.1"/>
    </source>
</evidence>
<gene>
    <name evidence="2" type="ORF">AVEN_224132_1</name>
</gene>
<protein>
    <recommendedName>
        <fullName evidence="4">Secreted protein</fullName>
    </recommendedName>
</protein>
<feature type="signal peptide" evidence="1">
    <location>
        <begin position="1"/>
        <end position="17"/>
    </location>
</feature>
<organism evidence="2 3">
    <name type="scientific">Araneus ventricosus</name>
    <name type="common">Orbweaver spider</name>
    <name type="synonym">Epeira ventricosa</name>
    <dbReference type="NCBI Taxonomy" id="182803"/>
    <lineage>
        <taxon>Eukaryota</taxon>
        <taxon>Metazoa</taxon>
        <taxon>Ecdysozoa</taxon>
        <taxon>Arthropoda</taxon>
        <taxon>Chelicerata</taxon>
        <taxon>Arachnida</taxon>
        <taxon>Araneae</taxon>
        <taxon>Araneomorphae</taxon>
        <taxon>Entelegynae</taxon>
        <taxon>Araneoidea</taxon>
        <taxon>Araneidae</taxon>
        <taxon>Araneus</taxon>
    </lineage>
</organism>
<proteinExistence type="predicted"/>
<evidence type="ECO:0008006" key="4">
    <source>
        <dbReference type="Google" id="ProtNLM"/>
    </source>
</evidence>
<evidence type="ECO:0000313" key="3">
    <source>
        <dbReference type="Proteomes" id="UP000499080"/>
    </source>
</evidence>